<comment type="caution">
    <text evidence="1">The sequence shown here is derived from an EMBL/GenBank/DDBJ whole genome shotgun (WGS) entry which is preliminary data.</text>
</comment>
<gene>
    <name evidence="1" type="ORF">AMORRO_LOCUS2700</name>
</gene>
<name>A0A9N8ZCE3_9GLOM</name>
<accession>A0A9N8ZCE3</accession>
<sequence length="208" mass="23617">MSESLAGEPGFPAGRTLSLNTLRLLLEDADPIMGYQFLVGTRSLDPLRTHRSRFGEVPLPSAAFRNTKQRKPFPHYHLDIPVVLSEIRLIMSCLHINEEHDFGKHRRRMDPIDPNVRQHICVSSALRNNVFTKKPVSSKLMCKPQDHFWITFPISFVNGMINYCNRFVWVIKLKVHKPGNSVVVPSEEAATSSDVPSFGGQELMRKAL</sequence>
<dbReference type="AlphaFoldDB" id="A0A9N8ZCE3"/>
<protein>
    <submittedName>
        <fullName evidence="1">8696_t:CDS:1</fullName>
    </submittedName>
</protein>
<evidence type="ECO:0000313" key="1">
    <source>
        <dbReference type="EMBL" id="CAG8489351.1"/>
    </source>
</evidence>
<organism evidence="1 2">
    <name type="scientific">Acaulospora morrowiae</name>
    <dbReference type="NCBI Taxonomy" id="94023"/>
    <lineage>
        <taxon>Eukaryota</taxon>
        <taxon>Fungi</taxon>
        <taxon>Fungi incertae sedis</taxon>
        <taxon>Mucoromycota</taxon>
        <taxon>Glomeromycotina</taxon>
        <taxon>Glomeromycetes</taxon>
        <taxon>Diversisporales</taxon>
        <taxon>Acaulosporaceae</taxon>
        <taxon>Acaulospora</taxon>
    </lineage>
</organism>
<reference evidence="1" key="1">
    <citation type="submission" date="2021-06" db="EMBL/GenBank/DDBJ databases">
        <authorList>
            <person name="Kallberg Y."/>
            <person name="Tangrot J."/>
            <person name="Rosling A."/>
        </authorList>
    </citation>
    <scope>NUCLEOTIDE SEQUENCE</scope>
    <source>
        <strain evidence="1">CL551</strain>
    </source>
</reference>
<proteinExistence type="predicted"/>
<evidence type="ECO:0000313" key="2">
    <source>
        <dbReference type="Proteomes" id="UP000789342"/>
    </source>
</evidence>
<dbReference type="EMBL" id="CAJVPV010001191">
    <property type="protein sequence ID" value="CAG8489351.1"/>
    <property type="molecule type" value="Genomic_DNA"/>
</dbReference>
<dbReference type="Proteomes" id="UP000789342">
    <property type="component" value="Unassembled WGS sequence"/>
</dbReference>
<keyword evidence="2" id="KW-1185">Reference proteome</keyword>